<feature type="transmembrane region" description="Helical" evidence="1">
    <location>
        <begin position="41"/>
        <end position="62"/>
    </location>
</feature>
<dbReference type="AlphaFoldDB" id="A0A160F5Y2"/>
<dbReference type="KEGG" id="aamy:GFC30_2573"/>
<evidence type="ECO:0008006" key="4">
    <source>
        <dbReference type="Google" id="ProtNLM"/>
    </source>
</evidence>
<evidence type="ECO:0000313" key="2">
    <source>
        <dbReference type="EMBL" id="ANB61958.1"/>
    </source>
</evidence>
<keyword evidence="1" id="KW-0472">Membrane</keyword>
<keyword evidence="1" id="KW-0812">Transmembrane</keyword>
<dbReference type="Pfam" id="PF11118">
    <property type="entry name" value="DUF2627"/>
    <property type="match status" value="1"/>
</dbReference>
<name>A0A160F5Y2_9BACL</name>
<keyword evidence="3" id="KW-1185">Reference proteome</keyword>
<dbReference type="PATRIC" id="fig|294699.3.peg.2651"/>
<keyword evidence="1" id="KW-1133">Transmembrane helix</keyword>
<dbReference type="Proteomes" id="UP000076865">
    <property type="component" value="Chromosome"/>
</dbReference>
<accession>A0A160F5Y2</accession>
<dbReference type="OrthoDB" id="2989757at2"/>
<dbReference type="EMBL" id="CP015438">
    <property type="protein sequence ID" value="ANB61958.1"/>
    <property type="molecule type" value="Genomic_DNA"/>
</dbReference>
<protein>
    <recommendedName>
        <fullName evidence="4">DUF2627 domain-containing protein</fullName>
    </recommendedName>
</protein>
<proteinExistence type="predicted"/>
<sequence length="78" mass="9059">MQRLIALMILLIPGFIAALGIKWMRDTLFGILHPPVPLLWLQFLLGFLLFALGLGFIGGFIFHRDRKRNKVQPRFQKK</sequence>
<gene>
    <name evidence="2" type="ORF">GFC30_2573</name>
</gene>
<evidence type="ECO:0000256" key="1">
    <source>
        <dbReference type="SAM" id="Phobius"/>
    </source>
</evidence>
<dbReference type="InterPro" id="IPR020138">
    <property type="entry name" value="Uncharacterised_YqzF"/>
</dbReference>
<dbReference type="RefSeq" id="WP_066326116.1">
    <property type="nucleotide sequence ID" value="NZ_CP015438.1"/>
</dbReference>
<evidence type="ECO:0000313" key="3">
    <source>
        <dbReference type="Proteomes" id="UP000076865"/>
    </source>
</evidence>
<organism evidence="2 3">
    <name type="scientific">Anoxybacteroides amylolyticum</name>
    <dbReference type="NCBI Taxonomy" id="294699"/>
    <lineage>
        <taxon>Bacteria</taxon>
        <taxon>Bacillati</taxon>
        <taxon>Bacillota</taxon>
        <taxon>Bacilli</taxon>
        <taxon>Bacillales</taxon>
        <taxon>Anoxybacillaceae</taxon>
        <taxon>Anoxybacteroides</taxon>
    </lineage>
</organism>
<reference evidence="2 3" key="1">
    <citation type="journal article" date="2006" name="Syst. Appl. Microbiol.">
        <title>Anoxybacillus amylolyticus sp. nov., a thermophilic amylase producing bacterium isolated from Mount Rittmann (Antarctica).</title>
        <authorList>
            <person name="Poli A."/>
            <person name="Esposito E."/>
            <person name="Lama L."/>
            <person name="Orlando P."/>
            <person name="Nicolaus G."/>
            <person name="de Appolonia F."/>
            <person name="Gambacorta A."/>
            <person name="Nicolaus B."/>
        </authorList>
    </citation>
    <scope>NUCLEOTIDE SEQUENCE [LARGE SCALE GENOMIC DNA]</scope>
    <source>
        <strain evidence="2 3">DSM 15939</strain>
    </source>
</reference>